<evidence type="ECO:0000256" key="5">
    <source>
        <dbReference type="ARBA" id="ARBA00022801"/>
    </source>
</evidence>
<dbReference type="GO" id="GO:0004642">
    <property type="term" value="F:phosphoribosylformylglycinamidine synthase activity"/>
    <property type="evidence" value="ECO:0007669"/>
    <property type="project" value="InterPro"/>
</dbReference>
<sequence>MTEVRALVLTGFGLNCDWETAHVLALAGARAERVHLNQLISKAKSLADYHILVIGGGFSWADEHGAGVILAMRLKYRLGEALLSFIEKGGLVLGICNGFQVLVNTGLLPGFETGRLSRQVALINNDCGRFRDQWVHCVFETASPCVFTRGLKAMDLPVRHGEGKFFAEPEVLERLESTHQVVLRYALADGRPAGGAFPENPNGSLHDIAGICDPTGRVLGLMPHPEAFHHWTNHPDWTWEKERCRRRGLPRPREGAGVQLFRNAVDYVRNQGAL</sequence>
<dbReference type="Pfam" id="PF13507">
    <property type="entry name" value="GATase_5"/>
    <property type="match status" value="1"/>
</dbReference>
<dbReference type="GO" id="GO:0006189">
    <property type="term" value="P:'de novo' IMP biosynthetic process"/>
    <property type="evidence" value="ECO:0007669"/>
    <property type="project" value="InterPro"/>
</dbReference>
<dbReference type="OrthoDB" id="9804441at2"/>
<proteinExistence type="predicted"/>
<keyword evidence="1" id="KW-0963">Cytoplasm</keyword>
<dbReference type="GO" id="GO:0016787">
    <property type="term" value="F:hydrolase activity"/>
    <property type="evidence" value="ECO:0007669"/>
    <property type="project" value="UniProtKB-KW"/>
</dbReference>
<evidence type="ECO:0000256" key="6">
    <source>
        <dbReference type="ARBA" id="ARBA00022840"/>
    </source>
</evidence>
<evidence type="ECO:0000256" key="3">
    <source>
        <dbReference type="ARBA" id="ARBA00022741"/>
    </source>
</evidence>
<gene>
    <name evidence="8" type="ORF">EDC27_0723</name>
</gene>
<keyword evidence="6" id="KW-0067">ATP-binding</keyword>
<evidence type="ECO:0000313" key="9">
    <source>
        <dbReference type="Proteomes" id="UP000276223"/>
    </source>
</evidence>
<dbReference type="Proteomes" id="UP000276223">
    <property type="component" value="Unassembled WGS sequence"/>
</dbReference>
<evidence type="ECO:0000313" key="8">
    <source>
        <dbReference type="EMBL" id="ROR01545.1"/>
    </source>
</evidence>
<dbReference type="InterPro" id="IPR010075">
    <property type="entry name" value="PRibForGlyAmidine_synth_PurQ"/>
</dbReference>
<keyword evidence="5" id="KW-0378">Hydrolase</keyword>
<dbReference type="GO" id="GO:0005524">
    <property type="term" value="F:ATP binding"/>
    <property type="evidence" value="ECO:0007669"/>
    <property type="project" value="UniProtKB-KW"/>
</dbReference>
<evidence type="ECO:0000256" key="1">
    <source>
        <dbReference type="ARBA" id="ARBA00022490"/>
    </source>
</evidence>
<dbReference type="GO" id="GO:0005737">
    <property type="term" value="C:cytoplasm"/>
    <property type="evidence" value="ECO:0007669"/>
    <property type="project" value="TreeGrafter"/>
</dbReference>
<name>A0A3N1VF84_9BACT</name>
<dbReference type="EMBL" id="RJVA01000010">
    <property type="protein sequence ID" value="ROR01545.1"/>
    <property type="molecule type" value="Genomic_DNA"/>
</dbReference>
<dbReference type="SUPFAM" id="SSF52317">
    <property type="entry name" value="Class I glutamine amidotransferase-like"/>
    <property type="match status" value="1"/>
</dbReference>
<evidence type="ECO:0000256" key="7">
    <source>
        <dbReference type="ARBA" id="ARBA00022962"/>
    </source>
</evidence>
<dbReference type="SMART" id="SM01211">
    <property type="entry name" value="GATase_5"/>
    <property type="match status" value="1"/>
</dbReference>
<dbReference type="PANTHER" id="PTHR10099">
    <property type="entry name" value="PHOSPHORIBOSYLFORMYLGLYCINAMIDINE SYNTHASE"/>
    <property type="match status" value="1"/>
</dbReference>
<keyword evidence="9" id="KW-1185">Reference proteome</keyword>
<dbReference type="InterPro" id="IPR029062">
    <property type="entry name" value="Class_I_gatase-like"/>
</dbReference>
<evidence type="ECO:0000256" key="2">
    <source>
        <dbReference type="ARBA" id="ARBA00022598"/>
    </source>
</evidence>
<keyword evidence="7" id="KW-0315">Glutamine amidotransferase</keyword>
<dbReference type="AlphaFoldDB" id="A0A3N1VF84"/>
<organism evidence="8 9">
    <name type="scientific">Desulfosoma caldarium</name>
    <dbReference type="NCBI Taxonomy" id="610254"/>
    <lineage>
        <taxon>Bacteria</taxon>
        <taxon>Pseudomonadati</taxon>
        <taxon>Thermodesulfobacteriota</taxon>
        <taxon>Syntrophobacteria</taxon>
        <taxon>Syntrophobacterales</taxon>
        <taxon>Syntrophobacteraceae</taxon>
        <taxon>Desulfosoma</taxon>
    </lineage>
</organism>
<evidence type="ECO:0000256" key="4">
    <source>
        <dbReference type="ARBA" id="ARBA00022755"/>
    </source>
</evidence>
<dbReference type="PANTHER" id="PTHR10099:SF1">
    <property type="entry name" value="PHOSPHORIBOSYLFORMYLGLYCINAMIDINE SYNTHASE"/>
    <property type="match status" value="1"/>
</dbReference>
<dbReference type="PIRSF" id="PIRSF001586">
    <property type="entry name" value="FGAM_synth_I"/>
    <property type="match status" value="1"/>
</dbReference>
<comment type="caution">
    <text evidence="8">The sequence shown here is derived from an EMBL/GenBank/DDBJ whole genome shotgun (WGS) entry which is preliminary data.</text>
</comment>
<accession>A0A3N1VF84</accession>
<dbReference type="PROSITE" id="PS51273">
    <property type="entry name" value="GATASE_TYPE_1"/>
    <property type="match status" value="1"/>
</dbReference>
<protein>
    <submittedName>
        <fullName evidence="8">Phosphoribosylformylglycinamidine synthase</fullName>
    </submittedName>
</protein>
<dbReference type="RefSeq" id="WP_123289261.1">
    <property type="nucleotide sequence ID" value="NZ_RJVA01000010.1"/>
</dbReference>
<keyword evidence="4" id="KW-0658">Purine biosynthesis</keyword>
<dbReference type="Gene3D" id="3.40.50.880">
    <property type="match status" value="1"/>
</dbReference>
<keyword evidence="3" id="KW-0547">Nucleotide-binding</keyword>
<reference evidence="8 9" key="1">
    <citation type="submission" date="2018-11" db="EMBL/GenBank/DDBJ databases">
        <title>Genomic Encyclopedia of Type Strains, Phase IV (KMG-IV): sequencing the most valuable type-strain genomes for metagenomic binning, comparative biology and taxonomic classification.</title>
        <authorList>
            <person name="Goeker M."/>
        </authorList>
    </citation>
    <scope>NUCLEOTIDE SEQUENCE [LARGE SCALE GENOMIC DNA]</scope>
    <source>
        <strain evidence="8 9">DSM 22027</strain>
    </source>
</reference>
<keyword evidence="2" id="KW-0436">Ligase</keyword>